<evidence type="ECO:0000256" key="1">
    <source>
        <dbReference type="ARBA" id="ARBA00004127"/>
    </source>
</evidence>
<comment type="caution">
    <text evidence="10">The sequence shown here is derived from an EMBL/GenBank/DDBJ whole genome shotgun (WGS) entry which is preliminary data.</text>
</comment>
<evidence type="ECO:0000256" key="4">
    <source>
        <dbReference type="ARBA" id="ARBA00022692"/>
    </source>
</evidence>
<comment type="similarity">
    <text evidence="2">Belongs to the major facilitator superfamily.</text>
</comment>
<dbReference type="InterPro" id="IPR020846">
    <property type="entry name" value="MFS_dom"/>
</dbReference>
<dbReference type="GO" id="GO:0012505">
    <property type="term" value="C:endomembrane system"/>
    <property type="evidence" value="ECO:0007669"/>
    <property type="project" value="UniProtKB-SubCell"/>
</dbReference>
<dbReference type="Proteomes" id="UP001165063">
    <property type="component" value="Unassembled WGS sequence"/>
</dbReference>
<evidence type="ECO:0000256" key="5">
    <source>
        <dbReference type="ARBA" id="ARBA00022989"/>
    </source>
</evidence>
<evidence type="ECO:0000256" key="7">
    <source>
        <dbReference type="SAM" id="MobiDB-lite"/>
    </source>
</evidence>
<evidence type="ECO:0000259" key="9">
    <source>
        <dbReference type="PROSITE" id="PS50850"/>
    </source>
</evidence>
<name>A0A9W6YZ91_AMBMO</name>
<dbReference type="GO" id="GO:0000329">
    <property type="term" value="C:fungal-type vacuole membrane"/>
    <property type="evidence" value="ECO:0007669"/>
    <property type="project" value="TreeGrafter"/>
</dbReference>
<feature type="region of interest" description="Disordered" evidence="7">
    <location>
        <begin position="73"/>
        <end position="101"/>
    </location>
</feature>
<keyword evidence="11" id="KW-1185">Reference proteome</keyword>
<dbReference type="InterPro" id="IPR011701">
    <property type="entry name" value="MFS"/>
</dbReference>
<keyword evidence="3" id="KW-0813">Transport</keyword>
<evidence type="ECO:0000256" key="2">
    <source>
        <dbReference type="ARBA" id="ARBA00008335"/>
    </source>
</evidence>
<dbReference type="PANTHER" id="PTHR23501">
    <property type="entry name" value="MAJOR FACILITATOR SUPERFAMILY"/>
    <property type="match status" value="1"/>
</dbReference>
<feature type="transmembrane region" description="Helical" evidence="8">
    <location>
        <begin position="264"/>
        <end position="284"/>
    </location>
</feature>
<dbReference type="PANTHER" id="PTHR23501:SF191">
    <property type="entry name" value="VACUOLAR BASIC AMINO ACID TRANSPORTER 4"/>
    <property type="match status" value="1"/>
</dbReference>
<evidence type="ECO:0000313" key="11">
    <source>
        <dbReference type="Proteomes" id="UP001165063"/>
    </source>
</evidence>
<protein>
    <submittedName>
        <fullName evidence="10">Unnamed protein product</fullName>
    </submittedName>
</protein>
<gene>
    <name evidence="10" type="ORF">Amon01_000704000</name>
</gene>
<reference evidence="10" key="1">
    <citation type="submission" date="2023-04" db="EMBL/GenBank/DDBJ databases">
        <title>Ambrosiozyma monospora NBRC 1965.</title>
        <authorList>
            <person name="Ichikawa N."/>
            <person name="Sato H."/>
            <person name="Tonouchi N."/>
        </authorList>
    </citation>
    <scope>NUCLEOTIDE SEQUENCE</scope>
    <source>
        <strain evidence="10">NBRC 1965</strain>
    </source>
</reference>
<evidence type="ECO:0000256" key="6">
    <source>
        <dbReference type="ARBA" id="ARBA00023136"/>
    </source>
</evidence>
<keyword evidence="6 8" id="KW-0472">Membrane</keyword>
<feature type="compositionally biased region" description="Acidic residues" evidence="7">
    <location>
        <begin position="89"/>
        <end position="101"/>
    </location>
</feature>
<organism evidence="10 11">
    <name type="scientific">Ambrosiozyma monospora</name>
    <name type="common">Yeast</name>
    <name type="synonym">Endomycopsis monosporus</name>
    <dbReference type="NCBI Taxonomy" id="43982"/>
    <lineage>
        <taxon>Eukaryota</taxon>
        <taxon>Fungi</taxon>
        <taxon>Dikarya</taxon>
        <taxon>Ascomycota</taxon>
        <taxon>Saccharomycotina</taxon>
        <taxon>Pichiomycetes</taxon>
        <taxon>Pichiales</taxon>
        <taxon>Pichiaceae</taxon>
        <taxon>Ambrosiozyma</taxon>
    </lineage>
</organism>
<comment type="subcellular location">
    <subcellularLocation>
        <location evidence="1">Endomembrane system</location>
        <topology evidence="1">Multi-pass membrane protein</topology>
    </subcellularLocation>
</comment>
<feature type="domain" description="Major facilitator superfamily (MFS) profile" evidence="9">
    <location>
        <begin position="113"/>
        <end position="294"/>
    </location>
</feature>
<accession>A0A9W6YZ91</accession>
<dbReference type="Pfam" id="PF07690">
    <property type="entry name" value="MFS_1"/>
    <property type="match status" value="1"/>
</dbReference>
<dbReference type="PROSITE" id="PS50850">
    <property type="entry name" value="MFS"/>
    <property type="match status" value="1"/>
</dbReference>
<sequence>MKGEPTPLLEALVEEQGQQLDLKKHKSRRSSFIADTSTMLSGIMAEEVAEFNHLDRVTSPSRSIFSSYGAVDEEVGNEDQEPDHGNEPESSESDTDDEEEPEYLVPKHQLYVILPCIFSLTFLASLDSTILSTLLTTVSSELNAIPYISWIASSYLLSCSIIQPLGKLSDIFGRKPMLLMCIFVFTIGCLQCSLATSALSFAIGRFLSGFAGGLNTLGTIILSDLIPLRKRGVFQGIANIFYAIGSAVGGACGGLIAEKFGWRAAFWVQCPIGVFCFLLIWYNLHLPQLEHQVV</sequence>
<dbReference type="InterPro" id="IPR036259">
    <property type="entry name" value="MFS_trans_sf"/>
</dbReference>
<dbReference type="GO" id="GO:0015174">
    <property type="term" value="F:basic amino acid transmembrane transporter activity"/>
    <property type="evidence" value="ECO:0007669"/>
    <property type="project" value="TreeGrafter"/>
</dbReference>
<dbReference type="SUPFAM" id="SSF103473">
    <property type="entry name" value="MFS general substrate transporter"/>
    <property type="match status" value="1"/>
</dbReference>
<evidence type="ECO:0000256" key="3">
    <source>
        <dbReference type="ARBA" id="ARBA00022448"/>
    </source>
</evidence>
<dbReference type="OrthoDB" id="3437016at2759"/>
<dbReference type="EMBL" id="BSXU01004906">
    <property type="protein sequence ID" value="GMG48728.1"/>
    <property type="molecule type" value="Genomic_DNA"/>
</dbReference>
<dbReference type="AlphaFoldDB" id="A0A9W6YZ91"/>
<dbReference type="Gene3D" id="1.20.1250.20">
    <property type="entry name" value="MFS general substrate transporter like domains"/>
    <property type="match status" value="1"/>
</dbReference>
<keyword evidence="4 8" id="KW-0812">Transmembrane</keyword>
<keyword evidence="5 8" id="KW-1133">Transmembrane helix</keyword>
<feature type="transmembrane region" description="Helical" evidence="8">
    <location>
        <begin position="178"/>
        <end position="203"/>
    </location>
</feature>
<proteinExistence type="inferred from homology"/>
<feature type="transmembrane region" description="Helical" evidence="8">
    <location>
        <begin position="209"/>
        <end position="228"/>
    </location>
</feature>
<evidence type="ECO:0000256" key="8">
    <source>
        <dbReference type="SAM" id="Phobius"/>
    </source>
</evidence>
<feature type="transmembrane region" description="Helical" evidence="8">
    <location>
        <begin position="240"/>
        <end position="258"/>
    </location>
</feature>
<evidence type="ECO:0000313" key="10">
    <source>
        <dbReference type="EMBL" id="GMG48728.1"/>
    </source>
</evidence>